<evidence type="ECO:0000313" key="1">
    <source>
        <dbReference type="EMBL" id="MSE19109.1"/>
    </source>
</evidence>
<dbReference type="EMBL" id="WKLC01002393">
    <property type="protein sequence ID" value="MSE19109.1"/>
    <property type="molecule type" value="Genomic_DNA"/>
</dbReference>
<dbReference type="Pfam" id="PF07520">
    <property type="entry name" value="SrfB"/>
    <property type="match status" value="1"/>
</dbReference>
<dbReference type="InterPro" id="IPR009216">
    <property type="entry name" value="Virulence_factor_SrfB"/>
</dbReference>
<comment type="caution">
    <text evidence="1">The sequence shown here is derived from an EMBL/GenBank/DDBJ whole genome shotgun (WGS) entry which is preliminary data.</text>
</comment>
<dbReference type="Proteomes" id="UP000461948">
    <property type="component" value="Unassembled WGS sequence"/>
</dbReference>
<sequence length="139" mass="15665">HVILTLPSAMPKPEREIFRRRMQEALALVWKAEGWLADEDDLSPALPRQNPKPLPDVQMEWDEATCGQMVWLFNETQVNFAGRAEDFFSSMARPDRPRDADELPGKSLRIASIDIGGGTTDLAITQYRLDDGQGNNVKI</sequence>
<feature type="non-terminal residue" evidence="1">
    <location>
        <position position="139"/>
    </location>
</feature>
<gene>
    <name evidence="1" type="ORF">GKC49_29600</name>
</gene>
<reference evidence="1 2" key="1">
    <citation type="submission" date="2019-11" db="EMBL/GenBank/DDBJ databases">
        <title>Draft Genome Sequence of Plant Growth-Promoting Rhizosphere-Associated Bacteria.</title>
        <authorList>
            <person name="Vasilyev I.Y."/>
            <person name="Radchenko V."/>
            <person name="Ilnitskaya E.V."/>
        </authorList>
    </citation>
    <scope>NUCLEOTIDE SEQUENCE [LARGE SCALE GENOMIC DNA]</scope>
    <source>
        <strain evidence="1 2">VRA_MhP_f</strain>
    </source>
</reference>
<dbReference type="AlphaFoldDB" id="A0A7X2MTK7"/>
<feature type="non-terminal residue" evidence="1">
    <location>
        <position position="1"/>
    </location>
</feature>
<name>A0A7X2MTK7_ENTAG</name>
<proteinExistence type="predicted"/>
<protein>
    <submittedName>
        <fullName evidence="1">Virulence factor SrfB</fullName>
    </submittedName>
</protein>
<organism evidence="1 2">
    <name type="scientific">Enterobacter agglomerans</name>
    <name type="common">Erwinia herbicola</name>
    <name type="synonym">Pantoea agglomerans</name>
    <dbReference type="NCBI Taxonomy" id="549"/>
    <lineage>
        <taxon>Bacteria</taxon>
        <taxon>Pseudomonadati</taxon>
        <taxon>Pseudomonadota</taxon>
        <taxon>Gammaproteobacteria</taxon>
        <taxon>Enterobacterales</taxon>
        <taxon>Erwiniaceae</taxon>
        <taxon>Pantoea</taxon>
        <taxon>Pantoea agglomerans group</taxon>
    </lineage>
</organism>
<evidence type="ECO:0000313" key="2">
    <source>
        <dbReference type="Proteomes" id="UP000461948"/>
    </source>
</evidence>
<accession>A0A7X2MTK7</accession>